<dbReference type="Gene3D" id="3.30.200.20">
    <property type="entry name" value="Phosphorylase Kinase, domain 1"/>
    <property type="match status" value="1"/>
</dbReference>
<dbReference type="PROSITE" id="PS50011">
    <property type="entry name" value="PROTEIN_KINASE_DOM"/>
    <property type="match status" value="1"/>
</dbReference>
<dbReference type="PANTHER" id="PTHR24416:SF611">
    <property type="entry name" value="TYROSINE-PROTEIN KINASE TRANSMEMBRANE RECEPTOR ROR"/>
    <property type="match status" value="1"/>
</dbReference>
<evidence type="ECO:0000259" key="9">
    <source>
        <dbReference type="PROSITE" id="PS50011"/>
    </source>
</evidence>
<keyword evidence="5 7" id="KW-0472">Membrane</keyword>
<evidence type="ECO:0000256" key="8">
    <source>
        <dbReference type="SAM" id="SignalP"/>
    </source>
</evidence>
<evidence type="ECO:0000256" key="6">
    <source>
        <dbReference type="ARBA" id="ARBA00023180"/>
    </source>
</evidence>
<dbReference type="AlphaFoldDB" id="A0AAJ7C2D3"/>
<gene>
    <name evidence="12" type="primary">LOC107269726</name>
</gene>
<feature type="transmembrane region" description="Helical" evidence="7">
    <location>
        <begin position="341"/>
        <end position="365"/>
    </location>
</feature>
<feature type="chain" id="PRO_5042487008" evidence="8">
    <location>
        <begin position="17"/>
        <end position="696"/>
    </location>
</feature>
<dbReference type="KEGG" id="ccin:107269726"/>
<dbReference type="RefSeq" id="XP_015599385.1">
    <property type="nucleotide sequence ID" value="XM_015743899.2"/>
</dbReference>
<evidence type="ECO:0000259" key="10">
    <source>
        <dbReference type="PROSITE" id="PS50853"/>
    </source>
</evidence>
<dbReference type="Pfam" id="PF23144">
    <property type="entry name" value="Fn3_PTPRU"/>
    <property type="match status" value="1"/>
</dbReference>
<feature type="signal peptide" evidence="8">
    <location>
        <begin position="1"/>
        <end position="16"/>
    </location>
</feature>
<dbReference type="InterPro" id="IPR003961">
    <property type="entry name" value="FN3_dom"/>
</dbReference>
<dbReference type="InterPro" id="IPR000719">
    <property type="entry name" value="Prot_kinase_dom"/>
</dbReference>
<dbReference type="InterPro" id="IPR001245">
    <property type="entry name" value="Ser-Thr/Tyr_kinase_cat_dom"/>
</dbReference>
<dbReference type="InterPro" id="IPR036116">
    <property type="entry name" value="FN3_sf"/>
</dbReference>
<dbReference type="InterPro" id="IPR057598">
    <property type="entry name" value="Fn3_PTPRU"/>
</dbReference>
<evidence type="ECO:0000313" key="12">
    <source>
        <dbReference type="RefSeq" id="XP_015599385.1"/>
    </source>
</evidence>
<dbReference type="GO" id="GO:0043235">
    <property type="term" value="C:receptor complex"/>
    <property type="evidence" value="ECO:0007669"/>
    <property type="project" value="TreeGrafter"/>
</dbReference>
<dbReference type="GO" id="GO:0004714">
    <property type="term" value="F:transmembrane receptor protein tyrosine kinase activity"/>
    <property type="evidence" value="ECO:0007669"/>
    <property type="project" value="UniProtKB-ARBA"/>
</dbReference>
<dbReference type="Gene3D" id="1.10.510.10">
    <property type="entry name" value="Transferase(Phosphotransferase) domain 1"/>
    <property type="match status" value="1"/>
</dbReference>
<proteinExistence type="predicted"/>
<evidence type="ECO:0000256" key="4">
    <source>
        <dbReference type="ARBA" id="ARBA00022989"/>
    </source>
</evidence>
<accession>A0AAJ7C2D3</accession>
<organism evidence="11 12">
    <name type="scientific">Cephus cinctus</name>
    <name type="common">Wheat stem sawfly</name>
    <dbReference type="NCBI Taxonomy" id="211228"/>
    <lineage>
        <taxon>Eukaryota</taxon>
        <taxon>Metazoa</taxon>
        <taxon>Ecdysozoa</taxon>
        <taxon>Arthropoda</taxon>
        <taxon>Hexapoda</taxon>
        <taxon>Insecta</taxon>
        <taxon>Pterygota</taxon>
        <taxon>Neoptera</taxon>
        <taxon>Endopterygota</taxon>
        <taxon>Hymenoptera</taxon>
        <taxon>Cephoidea</taxon>
        <taxon>Cephidae</taxon>
        <taxon>Cephus</taxon>
    </lineage>
</organism>
<evidence type="ECO:0000256" key="2">
    <source>
        <dbReference type="ARBA" id="ARBA00022692"/>
    </source>
</evidence>
<protein>
    <submittedName>
        <fullName evidence="12">Tyrosine-protein kinase Wsck</fullName>
    </submittedName>
</protein>
<keyword evidence="11" id="KW-1185">Reference proteome</keyword>
<keyword evidence="12" id="KW-0808">Transferase</keyword>
<dbReference type="Gene3D" id="2.60.40.10">
    <property type="entry name" value="Immunoglobulins"/>
    <property type="match status" value="1"/>
</dbReference>
<evidence type="ECO:0000256" key="7">
    <source>
        <dbReference type="SAM" id="Phobius"/>
    </source>
</evidence>
<dbReference type="InterPro" id="IPR013783">
    <property type="entry name" value="Ig-like_fold"/>
</dbReference>
<dbReference type="GeneID" id="107269726"/>
<dbReference type="PANTHER" id="PTHR24416">
    <property type="entry name" value="TYROSINE-PROTEIN KINASE RECEPTOR"/>
    <property type="match status" value="1"/>
</dbReference>
<dbReference type="InterPro" id="IPR002889">
    <property type="entry name" value="WSC_carb-bd"/>
</dbReference>
<dbReference type="SUPFAM" id="SSF56112">
    <property type="entry name" value="Protein kinase-like (PK-like)"/>
    <property type="match status" value="1"/>
</dbReference>
<reference evidence="12" key="1">
    <citation type="submission" date="2025-08" db="UniProtKB">
        <authorList>
            <consortium name="RefSeq"/>
        </authorList>
    </citation>
    <scope>IDENTIFICATION</scope>
</reference>
<feature type="domain" description="Fibronectin type-III" evidence="10">
    <location>
        <begin position="96"/>
        <end position="196"/>
    </location>
</feature>
<evidence type="ECO:0000256" key="3">
    <source>
        <dbReference type="ARBA" id="ARBA00022729"/>
    </source>
</evidence>
<keyword evidence="2 7" id="KW-0812">Transmembrane</keyword>
<keyword evidence="3 8" id="KW-0732">Signal</keyword>
<dbReference type="Pfam" id="PF01822">
    <property type="entry name" value="WSC"/>
    <property type="match status" value="1"/>
</dbReference>
<dbReference type="SUPFAM" id="SSF49265">
    <property type="entry name" value="Fibronectin type III"/>
    <property type="match status" value="1"/>
</dbReference>
<feature type="domain" description="Protein kinase" evidence="9">
    <location>
        <begin position="425"/>
        <end position="690"/>
    </location>
</feature>
<keyword evidence="12" id="KW-0418">Kinase</keyword>
<evidence type="ECO:0000256" key="1">
    <source>
        <dbReference type="ARBA" id="ARBA00004479"/>
    </source>
</evidence>
<dbReference type="GO" id="GO:0005886">
    <property type="term" value="C:plasma membrane"/>
    <property type="evidence" value="ECO:0007669"/>
    <property type="project" value="TreeGrafter"/>
</dbReference>
<sequence length="696" mass="77654">MFALWISLILGCQVYAQNYTGCLWDSVLNEDVPSPSLGYTDSSSMCIEECRFRYYMFAGVMNGQQCYCSSKFRPHSQSDNCTVIEVHATGQKGPSPPRGIKIDRIKPDTLRITWEPPDIPNGNLTSYTLHAKAIKTSYTFGVLPTIEYKVLGGSSNSTTLGGLQPGTKYNISIIASNTEDSGSPGFAIDWTPIGPPNKPATPKVIDKTKNTVTVELTEGTSEYGPVSAYQVVVVRPGTIPPIGSDVVYSDYDKSNRDGLGYYITGEFEASDFFKYKRFTVGNGKMIGGYLNVPLKADMQLPQIGLVVVSRVRDEVQYSYSNLTSSRHHLQKADESQMDSTAIALCVAIALLGILLIASILVYFILRRRHRRRHMRKLPEQQELTLQGPVYEVDNMAYIPEDLPERTNHYQELKNKLWNIPRNLLTIDAMVIQRGRFGTVHMGTVHKDGTPINVTVHSIADGLLKSSDKKLMLRELDVCIRAASTKYLAGLVGTCEIPDTLYVVMEMPPQTLKNRLLAARSGDAFPVEKMLTISASVASALRHLEHNKIVHNRLCARSVGLCSDWSPKVMGHGIAKYALEDVKYARWTAVECFENQKKHQPGVVWAFGVLLWEMLSMGGTPYANLNLESDVEEAITRGERLPQLSDVPDPLYEVMLSCWQYDPQERPTFDELIRLDTLSVCPISSITEPYIPELELN</sequence>
<dbReference type="InterPro" id="IPR050122">
    <property type="entry name" value="RTK"/>
</dbReference>
<dbReference type="GO" id="GO:0005524">
    <property type="term" value="F:ATP binding"/>
    <property type="evidence" value="ECO:0007669"/>
    <property type="project" value="InterPro"/>
</dbReference>
<dbReference type="InterPro" id="IPR011009">
    <property type="entry name" value="Kinase-like_dom_sf"/>
</dbReference>
<dbReference type="PROSITE" id="PS50853">
    <property type="entry name" value="FN3"/>
    <property type="match status" value="1"/>
</dbReference>
<evidence type="ECO:0000256" key="5">
    <source>
        <dbReference type="ARBA" id="ARBA00023136"/>
    </source>
</evidence>
<dbReference type="CDD" id="cd00063">
    <property type="entry name" value="FN3"/>
    <property type="match status" value="1"/>
</dbReference>
<dbReference type="CTD" id="318600"/>
<dbReference type="Pfam" id="PF00041">
    <property type="entry name" value="fn3"/>
    <property type="match status" value="1"/>
</dbReference>
<dbReference type="Pfam" id="PF07714">
    <property type="entry name" value="PK_Tyr_Ser-Thr"/>
    <property type="match status" value="1"/>
</dbReference>
<keyword evidence="4 7" id="KW-1133">Transmembrane helix</keyword>
<name>A0AAJ7C2D3_CEPCN</name>
<dbReference type="GO" id="GO:0007169">
    <property type="term" value="P:cell surface receptor protein tyrosine kinase signaling pathway"/>
    <property type="evidence" value="ECO:0007669"/>
    <property type="project" value="TreeGrafter"/>
</dbReference>
<dbReference type="Proteomes" id="UP000694920">
    <property type="component" value="Unplaced"/>
</dbReference>
<evidence type="ECO:0000313" key="11">
    <source>
        <dbReference type="Proteomes" id="UP000694920"/>
    </source>
</evidence>
<comment type="subcellular location">
    <subcellularLocation>
        <location evidence="1">Membrane</location>
        <topology evidence="1">Single-pass type I membrane protein</topology>
    </subcellularLocation>
</comment>
<dbReference type="SMART" id="SM00060">
    <property type="entry name" value="FN3"/>
    <property type="match status" value="1"/>
</dbReference>
<keyword evidence="6" id="KW-0325">Glycoprotein</keyword>